<dbReference type="InterPro" id="IPR050736">
    <property type="entry name" value="Sensor_HK_Regulatory"/>
</dbReference>
<dbReference type="SUPFAM" id="SSF47384">
    <property type="entry name" value="Homodimeric domain of signal transducing histidine kinase"/>
    <property type="match status" value="1"/>
</dbReference>
<dbReference type="InterPro" id="IPR003661">
    <property type="entry name" value="HisK_dim/P_dom"/>
</dbReference>
<dbReference type="InterPro" id="IPR036097">
    <property type="entry name" value="HisK_dim/P_sf"/>
</dbReference>
<dbReference type="CDD" id="cd00130">
    <property type="entry name" value="PAS"/>
    <property type="match status" value="1"/>
</dbReference>
<keyword evidence="11" id="KW-1185">Reference proteome</keyword>
<dbReference type="InterPro" id="IPR035965">
    <property type="entry name" value="PAS-like_dom_sf"/>
</dbReference>
<dbReference type="PRINTS" id="PR00344">
    <property type="entry name" value="BCTRLSENSOR"/>
</dbReference>
<dbReference type="Pfam" id="PF02518">
    <property type="entry name" value="HATPase_c"/>
    <property type="match status" value="1"/>
</dbReference>
<dbReference type="InterPro" id="IPR004358">
    <property type="entry name" value="Sig_transdc_His_kin-like_C"/>
</dbReference>
<comment type="caution">
    <text evidence="10">The sequence shown here is derived from an EMBL/GenBank/DDBJ whole genome shotgun (WGS) entry which is preliminary data.</text>
</comment>
<dbReference type="PANTHER" id="PTHR43711">
    <property type="entry name" value="TWO-COMPONENT HISTIDINE KINASE"/>
    <property type="match status" value="1"/>
</dbReference>
<dbReference type="PROSITE" id="PS50109">
    <property type="entry name" value="HIS_KIN"/>
    <property type="match status" value="1"/>
</dbReference>
<dbReference type="CDD" id="cd00075">
    <property type="entry name" value="HATPase"/>
    <property type="match status" value="1"/>
</dbReference>
<dbReference type="Pfam" id="PF00512">
    <property type="entry name" value="HisKA"/>
    <property type="match status" value="1"/>
</dbReference>
<dbReference type="InterPro" id="IPR013767">
    <property type="entry name" value="PAS_fold"/>
</dbReference>
<dbReference type="GO" id="GO:0005886">
    <property type="term" value="C:plasma membrane"/>
    <property type="evidence" value="ECO:0007669"/>
    <property type="project" value="UniProtKB-SubCell"/>
</dbReference>
<reference evidence="10 11" key="1">
    <citation type="submission" date="2018-03" db="EMBL/GenBank/DDBJ databases">
        <title>Genomic Encyclopedia of Archaeal and Bacterial Type Strains, Phase II (KMG-II): from individual species to whole genera.</title>
        <authorList>
            <person name="Goeker M."/>
        </authorList>
    </citation>
    <scope>NUCLEOTIDE SEQUENCE [LARGE SCALE GENOMIC DNA]</scope>
    <source>
        <strain evidence="10 11">ATCC BAA-1496</strain>
    </source>
</reference>
<dbReference type="SUPFAM" id="SSF55785">
    <property type="entry name" value="PYP-like sensor domain (PAS domain)"/>
    <property type="match status" value="1"/>
</dbReference>
<organism evidence="10 11">
    <name type="scientific">Knoellia remsis</name>
    <dbReference type="NCBI Taxonomy" id="407159"/>
    <lineage>
        <taxon>Bacteria</taxon>
        <taxon>Bacillati</taxon>
        <taxon>Actinomycetota</taxon>
        <taxon>Actinomycetes</taxon>
        <taxon>Micrococcales</taxon>
        <taxon>Intrasporangiaceae</taxon>
        <taxon>Knoellia</taxon>
    </lineage>
</organism>
<dbReference type="EMBL" id="PVTI01000001">
    <property type="protein sequence ID" value="PRY63792.1"/>
    <property type="molecule type" value="Genomic_DNA"/>
</dbReference>
<dbReference type="SUPFAM" id="SSF55874">
    <property type="entry name" value="ATPase domain of HSP90 chaperone/DNA topoisomerase II/histidine kinase"/>
    <property type="match status" value="1"/>
</dbReference>
<evidence type="ECO:0000256" key="2">
    <source>
        <dbReference type="ARBA" id="ARBA00004236"/>
    </source>
</evidence>
<accession>A0A2T0V0U6</accession>
<evidence type="ECO:0000256" key="5">
    <source>
        <dbReference type="ARBA" id="ARBA00022679"/>
    </source>
</evidence>
<dbReference type="AlphaFoldDB" id="A0A2T0V0U6"/>
<comment type="subcellular location">
    <subcellularLocation>
        <location evidence="2">Cell membrane</location>
    </subcellularLocation>
</comment>
<dbReference type="InterPro" id="IPR005467">
    <property type="entry name" value="His_kinase_dom"/>
</dbReference>
<evidence type="ECO:0000313" key="10">
    <source>
        <dbReference type="EMBL" id="PRY63792.1"/>
    </source>
</evidence>
<dbReference type="InterPro" id="IPR003594">
    <property type="entry name" value="HATPase_dom"/>
</dbReference>
<dbReference type="PANTHER" id="PTHR43711:SF1">
    <property type="entry name" value="HISTIDINE KINASE 1"/>
    <property type="match status" value="1"/>
</dbReference>
<evidence type="ECO:0000256" key="1">
    <source>
        <dbReference type="ARBA" id="ARBA00000085"/>
    </source>
</evidence>
<evidence type="ECO:0000256" key="3">
    <source>
        <dbReference type="ARBA" id="ARBA00012438"/>
    </source>
</evidence>
<keyword evidence="4" id="KW-0597">Phosphoprotein</keyword>
<dbReference type="Pfam" id="PF00989">
    <property type="entry name" value="PAS"/>
    <property type="match status" value="1"/>
</dbReference>
<dbReference type="Gene3D" id="1.10.287.130">
    <property type="match status" value="1"/>
</dbReference>
<dbReference type="InterPro" id="IPR000014">
    <property type="entry name" value="PAS"/>
</dbReference>
<dbReference type="GO" id="GO:0000155">
    <property type="term" value="F:phosphorelay sensor kinase activity"/>
    <property type="evidence" value="ECO:0007669"/>
    <property type="project" value="InterPro"/>
</dbReference>
<keyword evidence="5" id="KW-0808">Transferase</keyword>
<feature type="domain" description="PAS" evidence="9">
    <location>
        <begin position="33"/>
        <end position="80"/>
    </location>
</feature>
<evidence type="ECO:0000256" key="7">
    <source>
        <dbReference type="ARBA" id="ARBA00023012"/>
    </source>
</evidence>
<dbReference type="Proteomes" id="UP000237822">
    <property type="component" value="Unassembled WGS sequence"/>
</dbReference>
<dbReference type="InterPro" id="IPR036890">
    <property type="entry name" value="HATPase_C_sf"/>
</dbReference>
<gene>
    <name evidence="10" type="ORF">BCF74_101195</name>
</gene>
<comment type="catalytic activity">
    <reaction evidence="1">
        <text>ATP + protein L-histidine = ADP + protein N-phospho-L-histidine.</text>
        <dbReference type="EC" id="2.7.13.3"/>
    </reaction>
</comment>
<name>A0A2T0V0U6_9MICO</name>
<evidence type="ECO:0000259" key="9">
    <source>
        <dbReference type="PROSITE" id="PS50112"/>
    </source>
</evidence>
<keyword evidence="7" id="KW-0902">Two-component regulatory system</keyword>
<evidence type="ECO:0000256" key="6">
    <source>
        <dbReference type="ARBA" id="ARBA00022777"/>
    </source>
</evidence>
<dbReference type="PROSITE" id="PS50112">
    <property type="entry name" value="PAS"/>
    <property type="match status" value="1"/>
</dbReference>
<protein>
    <recommendedName>
        <fullName evidence="3">histidine kinase</fullName>
        <ecNumber evidence="3">2.7.13.3</ecNumber>
    </recommendedName>
</protein>
<dbReference type="NCBIfam" id="TIGR00229">
    <property type="entry name" value="sensory_box"/>
    <property type="match status" value="1"/>
</dbReference>
<dbReference type="EC" id="2.7.13.3" evidence="3"/>
<evidence type="ECO:0000256" key="4">
    <source>
        <dbReference type="ARBA" id="ARBA00022553"/>
    </source>
</evidence>
<dbReference type="SMART" id="SM00388">
    <property type="entry name" value="HisKA"/>
    <property type="match status" value="1"/>
</dbReference>
<dbReference type="Gene3D" id="3.30.450.20">
    <property type="entry name" value="PAS domain"/>
    <property type="match status" value="1"/>
</dbReference>
<feature type="domain" description="Histidine kinase" evidence="8">
    <location>
        <begin position="164"/>
        <end position="379"/>
    </location>
</feature>
<dbReference type="SMART" id="SM00387">
    <property type="entry name" value="HATPase_c"/>
    <property type="match status" value="1"/>
</dbReference>
<dbReference type="GO" id="GO:0006355">
    <property type="term" value="P:regulation of DNA-templated transcription"/>
    <property type="evidence" value="ECO:0007669"/>
    <property type="project" value="InterPro"/>
</dbReference>
<dbReference type="CDD" id="cd00082">
    <property type="entry name" value="HisKA"/>
    <property type="match status" value="1"/>
</dbReference>
<evidence type="ECO:0000313" key="11">
    <source>
        <dbReference type="Proteomes" id="UP000237822"/>
    </source>
</evidence>
<proteinExistence type="predicted"/>
<keyword evidence="6 10" id="KW-0418">Kinase</keyword>
<dbReference type="Gene3D" id="3.30.565.10">
    <property type="entry name" value="Histidine kinase-like ATPase, C-terminal domain"/>
    <property type="match status" value="1"/>
</dbReference>
<sequence>MPRGLVGRDAAALTWLGGLMEQPTIAEDVLTIDRPSAMAAAEMLPDGLVTANSDGRITFLNHRARQILGSWADGLVGRHLRDGIPLETRNGDSWWDVTDPWRGLQIRTGHREKLLQLPDGRELLVTARYLRKDQAGPLGAIFLGLRDAEARRRAEQDHAALISTIAHELRSPLTGVKGFSSTLLRRWAQFGEEQRLTMLRAIDGDADRLTRLITDLLDVSRIDAGKLRIHEVPLPIRETFTRHVDRLAANGHDASDFTVTVEPGAEEVYADADRLDQVLANLIENALRHGEGHVELSATPHDDDGTPGIVIGVRDDGPGIPEEKRRVVFGRFWHGQSGSGTGLGLYIVRGIVEAHGGWADIGDSPGGGAMVRVFLPSEPV</sequence>
<evidence type="ECO:0000259" key="8">
    <source>
        <dbReference type="PROSITE" id="PS50109"/>
    </source>
</evidence>